<accession>A0A644ZMI6</accession>
<feature type="region of interest" description="Disordered" evidence="1">
    <location>
        <begin position="35"/>
        <end position="135"/>
    </location>
</feature>
<evidence type="ECO:0000256" key="1">
    <source>
        <dbReference type="SAM" id="MobiDB-lite"/>
    </source>
</evidence>
<feature type="region of interest" description="Disordered" evidence="1">
    <location>
        <begin position="167"/>
        <end position="207"/>
    </location>
</feature>
<evidence type="ECO:0000313" key="2">
    <source>
        <dbReference type="EMBL" id="MPM42140.1"/>
    </source>
</evidence>
<comment type="caution">
    <text evidence="2">The sequence shown here is derived from an EMBL/GenBank/DDBJ whole genome shotgun (WGS) entry which is preliminary data.</text>
</comment>
<organism evidence="2">
    <name type="scientific">bioreactor metagenome</name>
    <dbReference type="NCBI Taxonomy" id="1076179"/>
    <lineage>
        <taxon>unclassified sequences</taxon>
        <taxon>metagenomes</taxon>
        <taxon>ecological metagenomes</taxon>
    </lineage>
</organism>
<protein>
    <submittedName>
        <fullName evidence="2">Uncharacterized protein</fullName>
    </submittedName>
</protein>
<feature type="compositionally biased region" description="Basic and acidic residues" evidence="1">
    <location>
        <begin position="169"/>
        <end position="182"/>
    </location>
</feature>
<feature type="compositionally biased region" description="Low complexity" evidence="1">
    <location>
        <begin position="86"/>
        <end position="97"/>
    </location>
</feature>
<feature type="compositionally biased region" description="Basic and acidic residues" evidence="1">
    <location>
        <begin position="114"/>
        <end position="123"/>
    </location>
</feature>
<feature type="compositionally biased region" description="Basic and acidic residues" evidence="1">
    <location>
        <begin position="47"/>
        <end position="65"/>
    </location>
</feature>
<reference evidence="2" key="1">
    <citation type="submission" date="2019-08" db="EMBL/GenBank/DDBJ databases">
        <authorList>
            <person name="Kucharzyk K."/>
            <person name="Murdoch R.W."/>
            <person name="Higgins S."/>
            <person name="Loffler F."/>
        </authorList>
    </citation>
    <scope>NUCLEOTIDE SEQUENCE</scope>
</reference>
<dbReference type="AlphaFoldDB" id="A0A644ZMI6"/>
<proteinExistence type="predicted"/>
<dbReference type="EMBL" id="VSSQ01009617">
    <property type="protein sequence ID" value="MPM42140.1"/>
    <property type="molecule type" value="Genomic_DNA"/>
</dbReference>
<sequence length="207" mass="22413">MHVFGRESAAGFDHFKAEKVPAGLHVAGGVDKLVKDDIPQADVEQAQPDHHQTHDRTGTERDLKSAVEAFAGRLRGPAAGGGGGAHADVAAQAGEEAPGQERDRNEGILDAEEGQYREKQRENDENDTDDAILTEQVSHGAFPDVTGDFAHLFRAFIGRHHLLVENAGDDQRGHAGQRRDQPDQPQGVGTSRRPDRLGVPGCRQRDE</sequence>
<gene>
    <name evidence="2" type="ORF">SDC9_88802</name>
</gene>
<name>A0A644ZMI6_9ZZZZ</name>